<dbReference type="EMBL" id="UYRU01053568">
    <property type="protein sequence ID" value="VDN12303.1"/>
    <property type="molecule type" value="Genomic_DNA"/>
</dbReference>
<evidence type="ECO:0000313" key="2">
    <source>
        <dbReference type="EMBL" id="VDN12303.1"/>
    </source>
</evidence>
<evidence type="ECO:0000313" key="3">
    <source>
        <dbReference type="Proteomes" id="UP000281553"/>
    </source>
</evidence>
<name>A0A3P7LMZ9_DIBLA</name>
<sequence>MTGFVPFGNRADLLNVSGNFEFSSFISLQTFYVEMSAPGEASYLSWLERSLLINSYLPPEISSYLPRQQFSVPHPTNECETVKPNVFVFLSLYKSTVPSQRWQANAVRPPVRPENTSASIAALRSRLASQFDPSIAYGINAVIDRRTAQQPSPSSSGRRTPVSGKVAHHSGLKNLPGGDNSTAAAASSPSPPVPAGPKIKQRNQPTLPSKLCLKQGNT</sequence>
<proteinExistence type="predicted"/>
<feature type="compositionally biased region" description="Polar residues" evidence="1">
    <location>
        <begin position="148"/>
        <end position="158"/>
    </location>
</feature>
<dbReference type="AlphaFoldDB" id="A0A3P7LMZ9"/>
<organism evidence="2 3">
    <name type="scientific">Dibothriocephalus latus</name>
    <name type="common">Fish tapeworm</name>
    <name type="synonym">Diphyllobothrium latum</name>
    <dbReference type="NCBI Taxonomy" id="60516"/>
    <lineage>
        <taxon>Eukaryota</taxon>
        <taxon>Metazoa</taxon>
        <taxon>Spiralia</taxon>
        <taxon>Lophotrochozoa</taxon>
        <taxon>Platyhelminthes</taxon>
        <taxon>Cestoda</taxon>
        <taxon>Eucestoda</taxon>
        <taxon>Diphyllobothriidea</taxon>
        <taxon>Diphyllobothriidae</taxon>
        <taxon>Dibothriocephalus</taxon>
    </lineage>
</organism>
<dbReference type="Proteomes" id="UP000281553">
    <property type="component" value="Unassembled WGS sequence"/>
</dbReference>
<evidence type="ECO:0000256" key="1">
    <source>
        <dbReference type="SAM" id="MobiDB-lite"/>
    </source>
</evidence>
<gene>
    <name evidence="2" type="ORF">DILT_LOCUS8134</name>
</gene>
<protein>
    <submittedName>
        <fullName evidence="2">Uncharacterized protein</fullName>
    </submittedName>
</protein>
<reference evidence="2 3" key="1">
    <citation type="submission" date="2018-11" db="EMBL/GenBank/DDBJ databases">
        <authorList>
            <consortium name="Pathogen Informatics"/>
        </authorList>
    </citation>
    <scope>NUCLEOTIDE SEQUENCE [LARGE SCALE GENOMIC DNA]</scope>
</reference>
<keyword evidence="3" id="KW-1185">Reference proteome</keyword>
<feature type="region of interest" description="Disordered" evidence="1">
    <location>
        <begin position="146"/>
        <end position="218"/>
    </location>
</feature>
<accession>A0A3P7LMZ9</accession>